<proteinExistence type="evidence at transcript level"/>
<keyword evidence="1" id="KW-0732">Signal</keyword>
<sequence>MKTLFVITVCVLISSTWARSLRTSREVHEDLHHIAKKKARSFAHVLSKLRDPMLYDNVTKLLEKSPEKMDIMMLRSLVEHEHDVHGKPAHPAHPVHLKRECHDVLIILSKILKKALSKGSHPTKEEMTNLAKELSAKIRAIHVDELINALFAGHSYLKDENIHALQEVAAAHVHSPDPHVNHFITALKDEKREVYKLAGWTKCVEQKFRENLQKPYKGEHPSPEAFLKCKQEWGSHLDVFPQHFAHDILENLRSEENAISLVNGFTEVCKALKQSSSYASWDTLIASLEKAPRSHARAVILRDIHRCLVKKRKPEVQEKIKKAMSAILGLLKVMLSEDEHSKHDIDAAIEEVEKAKPGADIYEETKKIISSMSFYSECIITPEDRKLFREVVDSAHGELADEAKLKEVKAKNEKLYYILFLINDHVAMLRRYNELSDPAEAFFHKTVTFPNALHLIQRYANTTEEYHHQADQVAEKLATDFHALAPDVKKELVKHFPFRSILLFSTLD</sequence>
<protein>
    <submittedName>
        <fullName evidence="2">Lipid binding protein ag-50</fullName>
    </submittedName>
</protein>
<dbReference type="AlphaFoldDB" id="Q2TTC2"/>
<name>Q2TTC2_9BILA</name>
<dbReference type="Gene3D" id="1.20.120.1100">
    <property type="match status" value="1"/>
</dbReference>
<feature type="signal peptide" evidence="1">
    <location>
        <begin position="1"/>
        <end position="18"/>
    </location>
</feature>
<evidence type="ECO:0000313" key="2">
    <source>
        <dbReference type="EMBL" id="AAT84605.1"/>
    </source>
</evidence>
<dbReference type="SMR" id="Q2TTC2"/>
<organism evidence="2">
    <name type="scientific">Ascaridia galli</name>
    <dbReference type="NCBI Taxonomy" id="46685"/>
    <lineage>
        <taxon>Eukaryota</taxon>
        <taxon>Metazoa</taxon>
        <taxon>Ecdysozoa</taxon>
        <taxon>Nematoda</taxon>
        <taxon>Chromadorea</taxon>
        <taxon>Rhabditida</taxon>
        <taxon>Spirurina</taxon>
        <taxon>Ascaridomorpha</taxon>
        <taxon>Heterakoidea</taxon>
        <taxon>Ascaridiidae</taxon>
        <taxon>Ascaridia</taxon>
    </lineage>
</organism>
<reference evidence="2" key="1">
    <citation type="journal article" date="2005" name="J. Biol. Chem.">
        <title>The highly abundant protein Ag-lbp55 from Ascaridia galli represents a novel type of lipid-binding proteins.</title>
        <authorList>
            <person name="Jordanova R."/>
            <person name="Radoslavov G."/>
            <person name="Fischer P."/>
            <person name="Torda A."/>
            <person name="Lottspeich F."/>
            <person name="Boteva R."/>
            <person name="Walter R.D."/>
            <person name="Bankov I."/>
            <person name="Liebau E."/>
        </authorList>
    </citation>
    <scope>NUCLEOTIDE SEQUENCE</scope>
</reference>
<accession>Q2TTC2</accession>
<dbReference type="EMBL" id="AY587609">
    <property type="protein sequence ID" value="AAT84605.1"/>
    <property type="molecule type" value="mRNA"/>
</dbReference>
<feature type="chain" id="PRO_5004216722" evidence="1">
    <location>
        <begin position="19"/>
        <end position="508"/>
    </location>
</feature>
<evidence type="ECO:0000256" key="1">
    <source>
        <dbReference type="SAM" id="SignalP"/>
    </source>
</evidence>